<dbReference type="PROSITE" id="PS00036">
    <property type="entry name" value="BZIP_BASIC"/>
    <property type="match status" value="1"/>
</dbReference>
<organism evidence="6 7">
    <name type="scientific">Pachysolen tannophilus NRRL Y-2460</name>
    <dbReference type="NCBI Taxonomy" id="669874"/>
    <lineage>
        <taxon>Eukaryota</taxon>
        <taxon>Fungi</taxon>
        <taxon>Dikarya</taxon>
        <taxon>Ascomycota</taxon>
        <taxon>Saccharomycotina</taxon>
        <taxon>Pichiomycetes</taxon>
        <taxon>Pachysolenaceae</taxon>
        <taxon>Pachysolen</taxon>
    </lineage>
</organism>
<evidence type="ECO:0000313" key="7">
    <source>
        <dbReference type="Proteomes" id="UP000094236"/>
    </source>
</evidence>
<evidence type="ECO:0000313" key="6">
    <source>
        <dbReference type="EMBL" id="ODV93897.1"/>
    </source>
</evidence>
<dbReference type="STRING" id="669874.A0A1E4TQ75"/>
<proteinExistence type="predicted"/>
<sequence length="350" mass="39023">MPTILNSGNLQSLQESHQNPSEQFLSSESIFWDNYNDGGCDTSGVRNNFNVSSETGNINGGNNSSNTTGIINDGTSLNALVNVQGPEASHLIEECFKKETESLLAQDNNNNNNNRSNSISKSSSDDGISDSSLNRNHKDGALQFSSTSQSEAELYLKRKAQNRAAQRAFRERKETKLKELSTKLNKTEAENEKLSRELEELKQKIIMLDTENQLLTKNYSIVASDSNSGKFSFKSEKPNTSTVFSFPLDKEKFINNLIKDTEHDISKAFQNDNLVYQETGDTNGNSCGKILTVGAVWDYLYNFSMEHEELELDITNIMDQLKGNEKCHGYGPGYSLKLLNEIIAEAISKH</sequence>
<dbReference type="InterPro" id="IPR046347">
    <property type="entry name" value="bZIP_sf"/>
</dbReference>
<accession>A0A1E4TQ75</accession>
<dbReference type="SUPFAM" id="SSF57959">
    <property type="entry name" value="Leucine zipper domain"/>
    <property type="match status" value="1"/>
</dbReference>
<keyword evidence="3" id="KW-0175">Coiled coil</keyword>
<dbReference type="InterPro" id="IPR004827">
    <property type="entry name" value="bZIP"/>
</dbReference>
<dbReference type="Pfam" id="PF00170">
    <property type="entry name" value="bZIP_1"/>
    <property type="match status" value="1"/>
</dbReference>
<evidence type="ECO:0000256" key="4">
    <source>
        <dbReference type="SAM" id="MobiDB-lite"/>
    </source>
</evidence>
<name>A0A1E4TQ75_PACTA</name>
<dbReference type="EMBL" id="KV454017">
    <property type="protein sequence ID" value="ODV93897.1"/>
    <property type="molecule type" value="Genomic_DNA"/>
</dbReference>
<reference evidence="7" key="1">
    <citation type="submission" date="2016-05" db="EMBL/GenBank/DDBJ databases">
        <title>Comparative genomics of biotechnologically important yeasts.</title>
        <authorList>
            <consortium name="DOE Joint Genome Institute"/>
            <person name="Riley R."/>
            <person name="Haridas S."/>
            <person name="Wolfe K.H."/>
            <person name="Lopes M.R."/>
            <person name="Hittinger C.T."/>
            <person name="Goker M."/>
            <person name="Salamov A."/>
            <person name="Wisecaver J."/>
            <person name="Long T.M."/>
            <person name="Aerts A.L."/>
            <person name="Barry K."/>
            <person name="Choi C."/>
            <person name="Clum A."/>
            <person name="Coughlan A.Y."/>
            <person name="Deshpande S."/>
            <person name="Douglass A.P."/>
            <person name="Hanson S.J."/>
            <person name="Klenk H.-P."/>
            <person name="Labutti K."/>
            <person name="Lapidus A."/>
            <person name="Lindquist E."/>
            <person name="Lipzen A."/>
            <person name="Meier-Kolthoff J.P."/>
            <person name="Ohm R.A."/>
            <person name="Otillar R.P."/>
            <person name="Pangilinan J."/>
            <person name="Peng Y."/>
            <person name="Rokas A."/>
            <person name="Rosa C.A."/>
            <person name="Scheuner C."/>
            <person name="Sibirny A.A."/>
            <person name="Slot J.C."/>
            <person name="Stielow J.B."/>
            <person name="Sun H."/>
            <person name="Kurtzman C.P."/>
            <person name="Blackwell M."/>
            <person name="Grigoriev I.V."/>
            <person name="Jeffries T.W."/>
        </authorList>
    </citation>
    <scope>NUCLEOTIDE SEQUENCE [LARGE SCALE GENOMIC DNA]</scope>
    <source>
        <strain evidence="7">NRRL Y-2460</strain>
    </source>
</reference>
<dbReference type="PROSITE" id="PS50217">
    <property type="entry name" value="BZIP"/>
    <property type="match status" value="1"/>
</dbReference>
<keyword evidence="7" id="KW-1185">Reference proteome</keyword>
<dbReference type="AlphaFoldDB" id="A0A1E4TQ75"/>
<dbReference type="CDD" id="cd14688">
    <property type="entry name" value="bZIP_YAP"/>
    <property type="match status" value="1"/>
</dbReference>
<dbReference type="GO" id="GO:0001228">
    <property type="term" value="F:DNA-binding transcription activator activity, RNA polymerase II-specific"/>
    <property type="evidence" value="ECO:0007669"/>
    <property type="project" value="TreeGrafter"/>
</dbReference>
<feature type="compositionally biased region" description="Low complexity" evidence="4">
    <location>
        <begin position="107"/>
        <end position="134"/>
    </location>
</feature>
<dbReference type="GO" id="GO:0090575">
    <property type="term" value="C:RNA polymerase II transcription regulator complex"/>
    <property type="evidence" value="ECO:0007669"/>
    <property type="project" value="TreeGrafter"/>
</dbReference>
<gene>
    <name evidence="6" type="ORF">PACTADRAFT_51645</name>
</gene>
<feature type="region of interest" description="Disordered" evidence="4">
    <location>
        <begin position="106"/>
        <end position="147"/>
    </location>
</feature>
<dbReference type="InterPro" id="IPR050936">
    <property type="entry name" value="AP-1-like"/>
</dbReference>
<keyword evidence="2" id="KW-0539">Nucleus</keyword>
<dbReference type="GO" id="GO:0000976">
    <property type="term" value="F:transcription cis-regulatory region binding"/>
    <property type="evidence" value="ECO:0007669"/>
    <property type="project" value="InterPro"/>
</dbReference>
<dbReference type="PANTHER" id="PTHR40621">
    <property type="entry name" value="TRANSCRIPTION FACTOR KAPC-RELATED"/>
    <property type="match status" value="1"/>
</dbReference>
<feature type="domain" description="BZIP" evidence="5">
    <location>
        <begin position="152"/>
        <end position="215"/>
    </location>
</feature>
<dbReference type="Proteomes" id="UP000094236">
    <property type="component" value="Unassembled WGS sequence"/>
</dbReference>
<comment type="subcellular location">
    <subcellularLocation>
        <location evidence="1">Nucleus</location>
    </subcellularLocation>
</comment>
<evidence type="ECO:0000256" key="3">
    <source>
        <dbReference type="SAM" id="Coils"/>
    </source>
</evidence>
<evidence type="ECO:0000256" key="2">
    <source>
        <dbReference type="ARBA" id="ARBA00023242"/>
    </source>
</evidence>
<evidence type="ECO:0000259" key="5">
    <source>
        <dbReference type="PROSITE" id="PS50217"/>
    </source>
</evidence>
<dbReference type="PANTHER" id="PTHR40621:SF8">
    <property type="entry name" value="AP-1-LIKE TRANSCRIPTION FACTOR YAP3"/>
    <property type="match status" value="1"/>
</dbReference>
<feature type="coiled-coil region" evidence="3">
    <location>
        <begin position="170"/>
        <end position="218"/>
    </location>
</feature>
<dbReference type="SMART" id="SM00338">
    <property type="entry name" value="BRLZ"/>
    <property type="match status" value="1"/>
</dbReference>
<evidence type="ECO:0000256" key="1">
    <source>
        <dbReference type="ARBA" id="ARBA00004123"/>
    </source>
</evidence>
<dbReference type="Gene3D" id="1.20.5.170">
    <property type="match status" value="1"/>
</dbReference>
<protein>
    <recommendedName>
        <fullName evidence="5">BZIP domain-containing protein</fullName>
    </recommendedName>
</protein>
<dbReference type="OrthoDB" id="4940293at2759"/>